<reference evidence="2" key="1">
    <citation type="submission" date="2021-01" db="EMBL/GenBank/DDBJ databases">
        <title>Whole genome shotgun sequence of Actinocatenispora rupis NBRC 107355.</title>
        <authorList>
            <person name="Komaki H."/>
            <person name="Tamura T."/>
        </authorList>
    </citation>
    <scope>NUCLEOTIDE SEQUENCE</scope>
    <source>
        <strain evidence="2">NBRC 107355</strain>
    </source>
</reference>
<dbReference type="SUPFAM" id="SSF56235">
    <property type="entry name" value="N-terminal nucleophile aminohydrolases (Ntn hydrolases)"/>
    <property type="match status" value="1"/>
</dbReference>
<dbReference type="SUPFAM" id="SSF52402">
    <property type="entry name" value="Adenine nucleotide alpha hydrolases-like"/>
    <property type="match status" value="1"/>
</dbReference>
<evidence type="ECO:0000313" key="3">
    <source>
        <dbReference type="Proteomes" id="UP000612808"/>
    </source>
</evidence>
<comment type="caution">
    <text evidence="2">The sequence shown here is derived from an EMBL/GenBank/DDBJ whole genome shotgun (WGS) entry which is preliminary data.</text>
</comment>
<dbReference type="RefSeq" id="WP_203655687.1">
    <property type="nucleotide sequence ID" value="NZ_BAAAZM010000003.1"/>
</dbReference>
<dbReference type="EMBL" id="BOMB01000007">
    <property type="protein sequence ID" value="GID10439.1"/>
    <property type="molecule type" value="Genomic_DNA"/>
</dbReference>
<organism evidence="2 3">
    <name type="scientific">Actinocatenispora rupis</name>
    <dbReference type="NCBI Taxonomy" id="519421"/>
    <lineage>
        <taxon>Bacteria</taxon>
        <taxon>Bacillati</taxon>
        <taxon>Actinomycetota</taxon>
        <taxon>Actinomycetes</taxon>
        <taxon>Micromonosporales</taxon>
        <taxon>Micromonosporaceae</taxon>
        <taxon>Actinocatenispora</taxon>
    </lineage>
</organism>
<evidence type="ECO:0000313" key="2">
    <source>
        <dbReference type="EMBL" id="GID10439.1"/>
    </source>
</evidence>
<dbReference type="SUPFAM" id="SSF144010">
    <property type="entry name" value="CofE-like"/>
    <property type="match status" value="1"/>
</dbReference>
<evidence type="ECO:0008006" key="4">
    <source>
        <dbReference type="Google" id="ProtNLM"/>
    </source>
</evidence>
<sequence length="738" mass="77179">MAGLAAYFGTRVGMVAAIARGLAPRGDEVAEWHGTDRATPLALAVRAGIPQVHRGPRGSAVVVDGVAEPSTLLIRYADGGAGAVLADRDAEPYAAVLADPDRGVLVLCRNGDGPSLYYARHGAEVLVASEPVALLDGGLPAEPDPAAVRAFLDDGHCDSEARTFLAGVRRVLPGQVLEVAAAGVRLVPSVRAGRADGSSTAQILQRASRTGSVGVRLGDTVGAAALLGVTLVGRGLDGTEPPGPLPVYTTSVPGADDHPYLAPVLGALRPGSVRTEAVPVTVADVDDMLTGLGEPVPDPGALYTWCAARKAAGEVDALLDPVGAEALLAGRPVPGHLSRVADRIATRFGVALRMPYREVSGTGGALRCELAALCRRGLPPEAATYADRRVAVDDTGALLRALRAELYATFLSSAFAGRPWHDAREVVEGFGDLLAGRRTDADRFWRAYLVERWLRLLAARGAAAPAADAGRELVTTVEGARWLRVPVRTRTLRAGDPFAETIAWYVGEHVAAAGAEDRLRRRFRRSWYLVVAAKPLAVAQGRVRPLWDVRPSWWARRVSTFVRDRSWQSLGNPWTMQLAIEEVGLRRVLLAAAAGAGGRLVRRRGVFDRVAGEPVRQVTGPVEVSVYPANVAVAAAPREPQRAIEDLVSAVRAGLRGELAGGLAGGAVVATDRAGGGCRVLAVTGDRPASFFAAACADDPLGRLASTPAAVVVLAPPATSAASGRARPNGRRTAAARR</sequence>
<gene>
    <name evidence="2" type="ORF">Aru02nite_13280</name>
</gene>
<feature type="region of interest" description="Disordered" evidence="1">
    <location>
        <begin position="717"/>
        <end position="738"/>
    </location>
</feature>
<proteinExistence type="predicted"/>
<dbReference type="InterPro" id="IPR029055">
    <property type="entry name" value="Ntn_hydrolases_N"/>
</dbReference>
<keyword evidence="3" id="KW-1185">Reference proteome</keyword>
<dbReference type="Gene3D" id="3.60.20.10">
    <property type="entry name" value="Glutamine Phosphoribosylpyrophosphate, subunit 1, domain 1"/>
    <property type="match status" value="1"/>
</dbReference>
<dbReference type="AlphaFoldDB" id="A0A8J3NCH2"/>
<name>A0A8J3NCH2_9ACTN</name>
<protein>
    <recommendedName>
        <fullName evidence="4">Asparagine synthase (Glutamine-hydrolysing)</fullName>
    </recommendedName>
</protein>
<accession>A0A8J3NCH2</accession>
<evidence type="ECO:0000256" key="1">
    <source>
        <dbReference type="SAM" id="MobiDB-lite"/>
    </source>
</evidence>
<feature type="compositionally biased region" description="Basic residues" evidence="1">
    <location>
        <begin position="728"/>
        <end position="738"/>
    </location>
</feature>
<dbReference type="Proteomes" id="UP000612808">
    <property type="component" value="Unassembled WGS sequence"/>
</dbReference>